<dbReference type="InterPro" id="IPR011576">
    <property type="entry name" value="Pyridox_Oxase_N"/>
</dbReference>
<dbReference type="GO" id="GO:0016627">
    <property type="term" value="F:oxidoreductase activity, acting on the CH-CH group of donors"/>
    <property type="evidence" value="ECO:0007669"/>
    <property type="project" value="TreeGrafter"/>
</dbReference>
<sequence>MTEQLSDRAKELLDGTSFAVLATVQPDGSPQASVVWVKRDGNDILFSTLEGRRKHDNMVRDPRVSFVINPPDHPYHYLEVRGEVTMTRAGGRDLINELSRKYRHGKDYEADGPGDVRVVVRLTPRRIVGNI</sequence>
<dbReference type="KEGG" id="kcm:ABWK59_15910"/>
<reference evidence="3" key="1">
    <citation type="submission" date="2024-06" db="EMBL/GenBank/DDBJ databases">
        <title>The genome sequences of Kitasatospora sp. strain HUAS MG31.</title>
        <authorList>
            <person name="Mo P."/>
        </authorList>
    </citation>
    <scope>NUCLEOTIDE SEQUENCE</scope>
    <source>
        <strain evidence="3">HUAS MG31</strain>
    </source>
</reference>
<dbReference type="PANTHER" id="PTHR35176:SF6">
    <property type="entry name" value="HEME OXYGENASE HI_0854-RELATED"/>
    <property type="match status" value="1"/>
</dbReference>
<feature type="domain" description="Pyridoxamine 5'-phosphate oxidase N-terminal" evidence="2">
    <location>
        <begin position="6"/>
        <end position="126"/>
    </location>
</feature>
<dbReference type="EMBL" id="CP159872">
    <property type="protein sequence ID" value="XCM80302.1"/>
    <property type="molecule type" value="Genomic_DNA"/>
</dbReference>
<dbReference type="PANTHER" id="PTHR35176">
    <property type="entry name" value="HEME OXYGENASE HI_0854-RELATED"/>
    <property type="match status" value="1"/>
</dbReference>
<keyword evidence="1" id="KW-0560">Oxidoreductase</keyword>
<dbReference type="GO" id="GO:0005829">
    <property type="term" value="C:cytosol"/>
    <property type="evidence" value="ECO:0007669"/>
    <property type="project" value="TreeGrafter"/>
</dbReference>
<name>A0AAU8JWS3_9ACTN</name>
<dbReference type="RefSeq" id="WP_354641242.1">
    <property type="nucleotide sequence ID" value="NZ_CP159872.1"/>
</dbReference>
<accession>A0AAU8JWS3</accession>
<dbReference type="Gene3D" id="2.30.110.10">
    <property type="entry name" value="Electron Transport, Fmn-binding Protein, Chain A"/>
    <property type="match status" value="1"/>
</dbReference>
<evidence type="ECO:0000256" key="1">
    <source>
        <dbReference type="ARBA" id="ARBA00023002"/>
    </source>
</evidence>
<proteinExistence type="predicted"/>
<protein>
    <submittedName>
        <fullName evidence="3">PPOX class F420-dependent oxidoreductase</fullName>
    </submittedName>
</protein>
<dbReference type="Pfam" id="PF01243">
    <property type="entry name" value="PNPOx_N"/>
    <property type="match status" value="1"/>
</dbReference>
<evidence type="ECO:0000313" key="3">
    <source>
        <dbReference type="EMBL" id="XCM80302.1"/>
    </source>
</evidence>
<organism evidence="3">
    <name type="scientific">Kitasatospora camelliae</name>
    <dbReference type="NCBI Taxonomy" id="3156397"/>
    <lineage>
        <taxon>Bacteria</taxon>
        <taxon>Bacillati</taxon>
        <taxon>Actinomycetota</taxon>
        <taxon>Actinomycetes</taxon>
        <taxon>Kitasatosporales</taxon>
        <taxon>Streptomycetaceae</taxon>
        <taxon>Kitasatospora</taxon>
    </lineage>
</organism>
<dbReference type="InterPro" id="IPR012349">
    <property type="entry name" value="Split_barrel_FMN-bd"/>
</dbReference>
<dbReference type="SUPFAM" id="SSF50475">
    <property type="entry name" value="FMN-binding split barrel"/>
    <property type="match status" value="1"/>
</dbReference>
<dbReference type="InterPro" id="IPR019920">
    <property type="entry name" value="F420-binding_dom_put"/>
</dbReference>
<evidence type="ECO:0000259" key="2">
    <source>
        <dbReference type="Pfam" id="PF01243"/>
    </source>
</evidence>
<dbReference type="AlphaFoldDB" id="A0AAU8JWS3"/>
<gene>
    <name evidence="3" type="ORF">ABWK59_15910</name>
</gene>
<dbReference type="InterPro" id="IPR052019">
    <property type="entry name" value="F420H2_bilvrd_red/Heme_oxyg"/>
</dbReference>
<dbReference type="GO" id="GO:0070967">
    <property type="term" value="F:coenzyme F420 binding"/>
    <property type="evidence" value="ECO:0007669"/>
    <property type="project" value="TreeGrafter"/>
</dbReference>
<dbReference type="NCBIfam" id="TIGR03618">
    <property type="entry name" value="Rv1155_F420"/>
    <property type="match status" value="1"/>
</dbReference>